<dbReference type="EMBL" id="FNGI01000006">
    <property type="protein sequence ID" value="SDL67374.1"/>
    <property type="molecule type" value="Genomic_DNA"/>
</dbReference>
<keyword evidence="3" id="KW-1185">Reference proteome</keyword>
<keyword evidence="1" id="KW-0472">Membrane</keyword>
<dbReference type="STRING" id="119000.SAMN05661010_02235"/>
<sequence length="204" mass="23194">MVIAFLIYFLRILSNYHYIDSDAEIFKGGLLQYFSTFMSRIVGSGNVADLQQLVIIFKTWGWGDFAWDVTYFDWLINTFGGFVGLEPSSIGLTIRDTYFPGKSGAPTPGAIGEAYYNFSIFAPLFMLLIGSMFSYLYQKVKASGSNLLLMIYSIFLLRFVFLFSKVDSTMMSNFFWGAVPFLLTMCFIFFVLSLFDDKKYSGAV</sequence>
<dbReference type="AlphaFoldDB" id="A0A1G9LZQ3"/>
<feature type="transmembrane region" description="Helical" evidence="1">
    <location>
        <begin position="114"/>
        <end position="137"/>
    </location>
</feature>
<proteinExistence type="predicted"/>
<reference evidence="2 3" key="1">
    <citation type="submission" date="2016-10" db="EMBL/GenBank/DDBJ databases">
        <authorList>
            <person name="de Groot N.N."/>
        </authorList>
    </citation>
    <scope>NUCLEOTIDE SEQUENCE [LARGE SCALE GENOMIC DNA]</scope>
    <source>
        <strain evidence="2 3">DSM 14789</strain>
    </source>
</reference>
<keyword evidence="1" id="KW-0812">Transmembrane</keyword>
<protein>
    <submittedName>
        <fullName evidence="2">Uncharacterized protein</fullName>
    </submittedName>
</protein>
<feature type="transmembrane region" description="Helical" evidence="1">
    <location>
        <begin position="144"/>
        <end position="163"/>
    </location>
</feature>
<evidence type="ECO:0000313" key="2">
    <source>
        <dbReference type="EMBL" id="SDL67374.1"/>
    </source>
</evidence>
<gene>
    <name evidence="2" type="ORF">SAMN05661010_02235</name>
</gene>
<accession>A0A1G9LZQ3</accession>
<dbReference type="Proteomes" id="UP000198654">
    <property type="component" value="Unassembled WGS sequence"/>
</dbReference>
<feature type="transmembrane region" description="Helical" evidence="1">
    <location>
        <begin position="175"/>
        <end position="195"/>
    </location>
</feature>
<name>A0A1G9LZQ3_9GAMM</name>
<evidence type="ECO:0000256" key="1">
    <source>
        <dbReference type="SAM" id="Phobius"/>
    </source>
</evidence>
<organism evidence="2 3">
    <name type="scientific">Modicisalibacter muralis</name>
    <dbReference type="NCBI Taxonomy" id="119000"/>
    <lineage>
        <taxon>Bacteria</taxon>
        <taxon>Pseudomonadati</taxon>
        <taxon>Pseudomonadota</taxon>
        <taxon>Gammaproteobacteria</taxon>
        <taxon>Oceanospirillales</taxon>
        <taxon>Halomonadaceae</taxon>
        <taxon>Modicisalibacter</taxon>
    </lineage>
</organism>
<keyword evidence="1" id="KW-1133">Transmembrane helix</keyword>
<evidence type="ECO:0000313" key="3">
    <source>
        <dbReference type="Proteomes" id="UP000198654"/>
    </source>
</evidence>